<evidence type="ECO:0000256" key="1">
    <source>
        <dbReference type="ARBA" id="ARBA00010062"/>
    </source>
</evidence>
<dbReference type="RefSeq" id="WP_373288188.1">
    <property type="nucleotide sequence ID" value="NZ_BMGG01000002.1"/>
</dbReference>
<feature type="domain" description="Leucine-binding protein" evidence="4">
    <location>
        <begin position="35"/>
        <end position="388"/>
    </location>
</feature>
<dbReference type="SUPFAM" id="SSF53822">
    <property type="entry name" value="Periplasmic binding protein-like I"/>
    <property type="match status" value="1"/>
</dbReference>
<proteinExistence type="inferred from homology"/>
<dbReference type="AlphaFoldDB" id="A0A916U2C0"/>
<evidence type="ECO:0000313" key="5">
    <source>
        <dbReference type="EMBL" id="GGC57715.1"/>
    </source>
</evidence>
<feature type="chain" id="PRO_5037088348" evidence="3">
    <location>
        <begin position="23"/>
        <end position="401"/>
    </location>
</feature>
<keyword evidence="2 3" id="KW-0732">Signal</keyword>
<dbReference type="PANTHER" id="PTHR47235:SF1">
    <property type="entry name" value="BLR6548 PROTEIN"/>
    <property type="match status" value="1"/>
</dbReference>
<dbReference type="InterPro" id="IPR028082">
    <property type="entry name" value="Peripla_BP_I"/>
</dbReference>
<reference evidence="5" key="2">
    <citation type="submission" date="2020-09" db="EMBL/GenBank/DDBJ databases">
        <authorList>
            <person name="Sun Q."/>
            <person name="Zhou Y."/>
        </authorList>
    </citation>
    <scope>NUCLEOTIDE SEQUENCE</scope>
    <source>
        <strain evidence="5">CGMCC 1.12919</strain>
    </source>
</reference>
<comment type="caution">
    <text evidence="5">The sequence shown here is derived from an EMBL/GenBank/DDBJ whole genome shotgun (WGS) entry which is preliminary data.</text>
</comment>
<dbReference type="Gene3D" id="3.40.50.2300">
    <property type="match status" value="2"/>
</dbReference>
<accession>A0A916U2C0</accession>
<reference evidence="5" key="1">
    <citation type="journal article" date="2014" name="Int. J. Syst. Evol. Microbiol.">
        <title>Complete genome sequence of Corynebacterium casei LMG S-19264T (=DSM 44701T), isolated from a smear-ripened cheese.</title>
        <authorList>
            <consortium name="US DOE Joint Genome Institute (JGI-PGF)"/>
            <person name="Walter F."/>
            <person name="Albersmeier A."/>
            <person name="Kalinowski J."/>
            <person name="Ruckert C."/>
        </authorList>
    </citation>
    <scope>NUCLEOTIDE SEQUENCE</scope>
    <source>
        <strain evidence="5">CGMCC 1.12919</strain>
    </source>
</reference>
<organism evidence="5 6">
    <name type="scientific">Chelatococcus reniformis</name>
    <dbReference type="NCBI Taxonomy" id="1494448"/>
    <lineage>
        <taxon>Bacteria</taxon>
        <taxon>Pseudomonadati</taxon>
        <taxon>Pseudomonadota</taxon>
        <taxon>Alphaproteobacteria</taxon>
        <taxon>Hyphomicrobiales</taxon>
        <taxon>Chelatococcaceae</taxon>
        <taxon>Chelatococcus</taxon>
    </lineage>
</organism>
<evidence type="ECO:0000313" key="6">
    <source>
        <dbReference type="Proteomes" id="UP000637002"/>
    </source>
</evidence>
<sequence>MMMRPFTLGVCALACAVGSASAAEKKYGPGVTDTEIKLGQTMPYSGPASAYGVLGTVELAYFKRLNAKGGINGRKVNLISLDDGYSPPKTVEQTRKLVEDEGVLAIYGTIGTPTNSAIHKYLNSKKVPQILISTGADKWNDPKNYPWTMALYPSYTMEGRIYGKYILQTKPNAKIAILSQNDDAGRDYVRGFKEGLGDKAKSMVVAETTYEVTDPTVDSQIIKLKASGADTMFNMSTPKFGAQAIKKVYELGWKPTTLLVSVASSIAGVLEPAGLEASQGVITAVSAKSVGDPLWNDDPVMKEFVSFMKEIGQEGKLTDAGAVTGYISAIMMHKLLEACGDDLTRENLMKKVASIDEPTLPMLLPGIGVKTTPTNFSAFHTLRLQRFEGKGYVLFGDPITD</sequence>
<protein>
    <submittedName>
        <fullName evidence="5">Branched-chain amino acid ABC transporter substrate-binding protein</fullName>
    </submittedName>
</protein>
<evidence type="ECO:0000256" key="2">
    <source>
        <dbReference type="ARBA" id="ARBA00022729"/>
    </source>
</evidence>
<gene>
    <name evidence="5" type="ORF">GCM10010994_15870</name>
</gene>
<comment type="similarity">
    <text evidence="1">Belongs to the leucine-binding protein family.</text>
</comment>
<dbReference type="CDD" id="cd06343">
    <property type="entry name" value="PBP1_ABC_ligand_binding-like"/>
    <property type="match status" value="1"/>
</dbReference>
<name>A0A916U2C0_9HYPH</name>
<dbReference type="Pfam" id="PF13458">
    <property type="entry name" value="Peripla_BP_6"/>
    <property type="match status" value="1"/>
</dbReference>
<dbReference type="InterPro" id="IPR028081">
    <property type="entry name" value="Leu-bd"/>
</dbReference>
<feature type="signal peptide" evidence="3">
    <location>
        <begin position="1"/>
        <end position="22"/>
    </location>
</feature>
<dbReference type="EMBL" id="BMGG01000002">
    <property type="protein sequence ID" value="GGC57715.1"/>
    <property type="molecule type" value="Genomic_DNA"/>
</dbReference>
<keyword evidence="6" id="KW-1185">Reference proteome</keyword>
<dbReference type="PANTHER" id="PTHR47235">
    <property type="entry name" value="BLR6548 PROTEIN"/>
    <property type="match status" value="1"/>
</dbReference>
<dbReference type="Proteomes" id="UP000637002">
    <property type="component" value="Unassembled WGS sequence"/>
</dbReference>
<evidence type="ECO:0000259" key="4">
    <source>
        <dbReference type="Pfam" id="PF13458"/>
    </source>
</evidence>
<evidence type="ECO:0000256" key="3">
    <source>
        <dbReference type="SAM" id="SignalP"/>
    </source>
</evidence>